<accession>A0A2N9YG18</accession>
<feature type="domain" description="Response regulatory" evidence="14">
    <location>
        <begin position="1315"/>
        <end position="1431"/>
    </location>
</feature>
<dbReference type="Gene3D" id="1.20.120.160">
    <property type="entry name" value="HPT domain"/>
    <property type="match status" value="3"/>
</dbReference>
<dbReference type="EC" id="2.7.13.3" evidence="2"/>
<dbReference type="Pfam" id="PF02518">
    <property type="entry name" value="HATPase_c"/>
    <property type="match status" value="1"/>
</dbReference>
<feature type="modified residue" description="Phosphohistidine" evidence="9">
    <location>
        <position position="78"/>
    </location>
</feature>
<dbReference type="InterPro" id="IPR036061">
    <property type="entry name" value="CheW-like_dom_sf"/>
</dbReference>
<gene>
    <name evidence="17" type="ORF">BLE401_12595</name>
</gene>
<name>A0A2N9YG18_9GAMM</name>
<dbReference type="SUPFAM" id="SSF50341">
    <property type="entry name" value="CheW-like"/>
    <property type="match status" value="1"/>
</dbReference>
<dbReference type="SUPFAM" id="SSF55874">
    <property type="entry name" value="ATPase domain of HSP90 chaperone/DNA topoisomerase II/histidine kinase"/>
    <property type="match status" value="1"/>
</dbReference>
<comment type="function">
    <text evidence="8">Involved in the transmission of sensory signals from the chemoreceptors to the flagellar motors. CheA is autophosphorylated; it can transfer its phosphate group to either CheB or CheY.</text>
</comment>
<proteinExistence type="predicted"/>
<dbReference type="InterPro" id="IPR003594">
    <property type="entry name" value="HATPase_dom"/>
</dbReference>
<dbReference type="InterPro" id="IPR051315">
    <property type="entry name" value="Bact_Chemotaxis_CheA"/>
</dbReference>
<feature type="domain" description="HPt" evidence="16">
    <location>
        <begin position="31"/>
        <end position="135"/>
    </location>
</feature>
<evidence type="ECO:0000256" key="6">
    <source>
        <dbReference type="ARBA" id="ARBA00022777"/>
    </source>
</evidence>
<feature type="compositionally biased region" description="Acidic residues" evidence="12">
    <location>
        <begin position="322"/>
        <end position="346"/>
    </location>
</feature>
<evidence type="ECO:0000256" key="8">
    <source>
        <dbReference type="ARBA" id="ARBA00035100"/>
    </source>
</evidence>
<dbReference type="SMART" id="SM00387">
    <property type="entry name" value="HATPase_c"/>
    <property type="match status" value="1"/>
</dbReference>
<dbReference type="SMART" id="SM00073">
    <property type="entry name" value="HPT"/>
    <property type="match status" value="3"/>
</dbReference>
<dbReference type="InterPro" id="IPR036641">
    <property type="entry name" value="HPT_dom_sf"/>
</dbReference>
<dbReference type="PROSITE" id="PS50109">
    <property type="entry name" value="HIS_KIN"/>
    <property type="match status" value="1"/>
</dbReference>
<evidence type="ECO:0000256" key="9">
    <source>
        <dbReference type="PROSITE-ProRule" id="PRU00110"/>
    </source>
</evidence>
<dbReference type="PROSITE" id="PS50894">
    <property type="entry name" value="HPT"/>
    <property type="match status" value="3"/>
</dbReference>
<evidence type="ECO:0000259" key="13">
    <source>
        <dbReference type="PROSITE" id="PS50109"/>
    </source>
</evidence>
<keyword evidence="7" id="KW-0902">Two-component regulatory system</keyword>
<dbReference type="InterPro" id="IPR008207">
    <property type="entry name" value="Sig_transdc_His_kin_Hpt_dom"/>
</dbReference>
<evidence type="ECO:0000259" key="14">
    <source>
        <dbReference type="PROSITE" id="PS50110"/>
    </source>
</evidence>
<dbReference type="CDD" id="cd17546">
    <property type="entry name" value="REC_hyHK_CKI1_RcsC-like"/>
    <property type="match status" value="1"/>
</dbReference>
<dbReference type="InterPro" id="IPR005467">
    <property type="entry name" value="His_kinase_dom"/>
</dbReference>
<evidence type="ECO:0000313" key="17">
    <source>
        <dbReference type="EMBL" id="AUI69444.2"/>
    </source>
</evidence>
<evidence type="ECO:0000256" key="2">
    <source>
        <dbReference type="ARBA" id="ARBA00012438"/>
    </source>
</evidence>
<evidence type="ECO:0000256" key="12">
    <source>
        <dbReference type="SAM" id="MobiDB-lite"/>
    </source>
</evidence>
<evidence type="ECO:0000256" key="10">
    <source>
        <dbReference type="PROSITE-ProRule" id="PRU00169"/>
    </source>
</evidence>
<feature type="coiled-coil region" evidence="11">
    <location>
        <begin position="797"/>
        <end position="826"/>
    </location>
</feature>
<dbReference type="InterPro" id="IPR001789">
    <property type="entry name" value="Sig_transdc_resp-reg_receiver"/>
</dbReference>
<keyword evidence="18" id="KW-1185">Reference proteome</keyword>
<dbReference type="RefSeq" id="WP_145917103.1">
    <property type="nucleotide sequence ID" value="NZ_CP012373.2"/>
</dbReference>
<feature type="modified residue" description="Phosphohistidine" evidence="9">
    <location>
        <position position="549"/>
    </location>
</feature>
<dbReference type="SMART" id="SM00260">
    <property type="entry name" value="CheW"/>
    <property type="match status" value="1"/>
</dbReference>
<protein>
    <recommendedName>
        <fullName evidence="3">Chemotaxis protein CheA</fullName>
        <ecNumber evidence="2">2.7.13.3</ecNumber>
    </recommendedName>
</protein>
<dbReference type="Gene3D" id="2.30.30.40">
    <property type="entry name" value="SH3 Domains"/>
    <property type="match status" value="1"/>
</dbReference>
<dbReference type="PRINTS" id="PR00344">
    <property type="entry name" value="BCTRLSENSOR"/>
</dbReference>
<dbReference type="OrthoDB" id="9803176at2"/>
<dbReference type="InterPro" id="IPR011006">
    <property type="entry name" value="CheY-like_superfamily"/>
</dbReference>
<feature type="region of interest" description="Disordered" evidence="12">
    <location>
        <begin position="164"/>
        <end position="205"/>
    </location>
</feature>
<feature type="modified residue" description="Phosphohistidine" evidence="9">
    <location>
        <position position="694"/>
    </location>
</feature>
<keyword evidence="4 10" id="KW-0597">Phosphoprotein</keyword>
<dbReference type="PROSITE" id="PS50851">
    <property type="entry name" value="CHEW"/>
    <property type="match status" value="1"/>
</dbReference>
<dbReference type="Pfam" id="PF01584">
    <property type="entry name" value="CheW"/>
    <property type="match status" value="1"/>
</dbReference>
<dbReference type="InterPro" id="IPR002545">
    <property type="entry name" value="CheW-lke_dom"/>
</dbReference>
<keyword evidence="6" id="KW-0418">Kinase</keyword>
<organism evidence="17 18">
    <name type="scientific">Beggiatoa leptomitoformis</name>
    <dbReference type="NCBI Taxonomy" id="288004"/>
    <lineage>
        <taxon>Bacteria</taxon>
        <taxon>Pseudomonadati</taxon>
        <taxon>Pseudomonadota</taxon>
        <taxon>Gammaproteobacteria</taxon>
        <taxon>Thiotrichales</taxon>
        <taxon>Thiotrichaceae</taxon>
        <taxon>Beggiatoa</taxon>
    </lineage>
</organism>
<sequence length="1443" mass="159880">MFTCTAQRIPPIANWLLTDMKLIEIPEQTPSTEVDEEILEIFVEEVGEVLGEIETSFDAWRSDPADTESLKTLRRNFHTLKGSGRLVGATVIGELGWRFENMMNRLLDNSFSPNQRVFSLIEQAKTIIPDLIEQFSNGDSSSHDALVLISQADYLTQTKGKSIGEFGDVTESEPIEKSAENVSSATDNKSPIANTDSEDFSEEPEELADLDAIGEDYLTSAEESAELPDLEALNEEPEELADLDAIGEDYLASAEEPTELPDLEAISEEPEELADLDAIGEDYLASAEEPTELPDLEAISEEPEELADLDAIGEDYLASTEESAELPDLEALNEEPEELADLDAIGEDYLASAEESTELPDLEALNEEPEELADLDAIGEDYLASAEESAELPDLEVISEEPEEFADLDAIGEDYLASAEESAELPDLEAISEEPEEFADLDAIGEDYLASAEEPNDELGELPNLDAFSEDVMQEDDRLAEQALLAGRIANKTLIENTDTQETDEIDPILFTIFKNEAVTHLETLKQSITFHKTNLNAPIEQDIIRAFHTLNGSSRSVDIINISDVAAPMESYARALAERKLPLSIETIKLFEEAAQLIENLVENGVMDVAQQKAVLHKIQIAQKTLPSQMAVEPTTNSATGFVPDTAEAADEFMAIFLEEAEEILENTQALIERWKNAPNNMQLLKELQRELHTLKGGARMVGIVPMGDLSHHLESVLTRIVEGNAQSSSRLQDIVQNSVDELAAMLEAVRSGVALDMPVDLITQIKETVGADEEEHNVPMATTTPTVTTPSIPDINAAQKAEINEEEEAKAERAEREAEMTENGEDRIRVRVTLIDKLTNLAGELSISRAHMEQQQGSVKNNLSEMEQTVARLRDQLRRLEIETEAQIISHYSDEMEDNGEFDPLELDRFSVLQQLSRSLMETINDLFNIQDALKILARQSDALLIQQSRIGAELQEGILRTRMVPFSRISPRLQRISRLTARELRKQVEFIVKGESIEFERTVLNRVVAPLEHMLRNAIGHGVEEPQIRQQQGKPPAATVTIDISREGAELIVKVSDDGAGLNLSAIRKKAEERKMIQPGAVVSDQELMQFILEPSFSTATKITQVSGRGVGMDVVSTEIKQLGGSLQIHSKMGEGTLFEVRLPLSLTITQALMVHVGEETMAVPLNHVDAVMRAPRQEVVFHNTDEPHHYKYMDNSYRIFHLGELLGVGRNATIDSNLVPMLLVRTGDRRIALLVDGIEGSKEIVVKSVGIQIGTIRWIAGATILGDGRVVLILDIPTITRADTTPQYEQQRQKSILHETIVEEKPLAIKTIMVVDDSITVRKVTARLLKRQGMEVLTAKDGVDAIAQLQEHTPDLMLLDVEMPRMDGYELATQVRNNPTWKHIPIIMITSRTGTKHRDRAEKIGINRYLGKPFNETELLDNINTLLAESASTSANVSH</sequence>
<dbReference type="SUPFAM" id="SSF52172">
    <property type="entry name" value="CheY-like"/>
    <property type="match status" value="1"/>
</dbReference>
<keyword evidence="11" id="KW-0175">Coiled coil</keyword>
<evidence type="ECO:0000256" key="11">
    <source>
        <dbReference type="SAM" id="Coils"/>
    </source>
</evidence>
<dbReference type="GO" id="GO:0000155">
    <property type="term" value="F:phosphorelay sensor kinase activity"/>
    <property type="evidence" value="ECO:0007669"/>
    <property type="project" value="InterPro"/>
</dbReference>
<dbReference type="SMART" id="SM00448">
    <property type="entry name" value="REC"/>
    <property type="match status" value="1"/>
</dbReference>
<dbReference type="CDD" id="cd00088">
    <property type="entry name" value="HPT"/>
    <property type="match status" value="2"/>
</dbReference>
<feature type="coiled-coil region" evidence="11">
    <location>
        <begin position="858"/>
        <end position="885"/>
    </location>
</feature>
<evidence type="ECO:0000256" key="7">
    <source>
        <dbReference type="ARBA" id="ARBA00023012"/>
    </source>
</evidence>
<dbReference type="STRING" id="288004.AL038_11680"/>
<keyword evidence="5" id="KW-0808">Transferase</keyword>
<dbReference type="PANTHER" id="PTHR43395:SF8">
    <property type="entry name" value="HISTIDINE KINASE"/>
    <property type="match status" value="1"/>
</dbReference>
<dbReference type="Pfam" id="PF01627">
    <property type="entry name" value="Hpt"/>
    <property type="match status" value="3"/>
</dbReference>
<dbReference type="Gene3D" id="3.30.565.10">
    <property type="entry name" value="Histidine kinase-like ATPase, C-terminal domain"/>
    <property type="match status" value="1"/>
</dbReference>
<dbReference type="SMART" id="SM01231">
    <property type="entry name" value="H-kinase_dim"/>
    <property type="match status" value="1"/>
</dbReference>
<evidence type="ECO:0000259" key="16">
    <source>
        <dbReference type="PROSITE" id="PS50894"/>
    </source>
</evidence>
<dbReference type="Pfam" id="PF00072">
    <property type="entry name" value="Response_reg"/>
    <property type="match status" value="1"/>
</dbReference>
<evidence type="ECO:0000256" key="1">
    <source>
        <dbReference type="ARBA" id="ARBA00000085"/>
    </source>
</evidence>
<dbReference type="FunFam" id="3.30.565.10:FF:000016">
    <property type="entry name" value="Chemotaxis protein CheA, putative"/>
    <property type="match status" value="1"/>
</dbReference>
<dbReference type="EMBL" id="CP018889">
    <property type="protein sequence ID" value="AUI69444.2"/>
    <property type="molecule type" value="Genomic_DNA"/>
</dbReference>
<evidence type="ECO:0000313" key="18">
    <source>
        <dbReference type="Proteomes" id="UP000234271"/>
    </source>
</evidence>
<feature type="compositionally biased region" description="Polar residues" evidence="12">
    <location>
        <begin position="180"/>
        <end position="195"/>
    </location>
</feature>
<dbReference type="GO" id="GO:0006935">
    <property type="term" value="P:chemotaxis"/>
    <property type="evidence" value="ECO:0007669"/>
    <property type="project" value="InterPro"/>
</dbReference>
<evidence type="ECO:0000256" key="4">
    <source>
        <dbReference type="ARBA" id="ARBA00022553"/>
    </source>
</evidence>
<reference evidence="18" key="1">
    <citation type="submission" date="2016-12" db="EMBL/GenBank/DDBJ databases">
        <title>Complete Genome Sequence of Beggiatoa leptomitiformis D-401.</title>
        <authorList>
            <person name="Fomenkov A."/>
            <person name="Vincze T."/>
            <person name="Grabovich M."/>
            <person name="Anton B.P."/>
            <person name="Dubinina G."/>
            <person name="Orlova M."/>
            <person name="Belousova E."/>
            <person name="Roberts R.J."/>
        </authorList>
    </citation>
    <scope>NUCLEOTIDE SEQUENCE [LARGE SCALE GENOMIC DNA]</scope>
    <source>
        <strain evidence="18">D-401</strain>
    </source>
</reference>
<dbReference type="InterPro" id="IPR004105">
    <property type="entry name" value="CheA-like_dim"/>
</dbReference>
<dbReference type="GO" id="GO:0005737">
    <property type="term" value="C:cytoplasm"/>
    <property type="evidence" value="ECO:0007669"/>
    <property type="project" value="InterPro"/>
</dbReference>
<feature type="domain" description="CheW-like" evidence="15">
    <location>
        <begin position="1152"/>
        <end position="1289"/>
    </location>
</feature>
<feature type="domain" description="HPt" evidence="16">
    <location>
        <begin position="503"/>
        <end position="606"/>
    </location>
</feature>
<dbReference type="InterPro" id="IPR004358">
    <property type="entry name" value="Sig_transdc_His_kin-like_C"/>
</dbReference>
<comment type="catalytic activity">
    <reaction evidence="1">
        <text>ATP + protein L-histidine = ADP + protein N-phospho-L-histidine.</text>
        <dbReference type="EC" id="2.7.13.3"/>
    </reaction>
</comment>
<feature type="domain" description="Histidine kinase" evidence="13">
    <location>
        <begin position="1014"/>
        <end position="1150"/>
    </location>
</feature>
<evidence type="ECO:0000256" key="3">
    <source>
        <dbReference type="ARBA" id="ARBA00021495"/>
    </source>
</evidence>
<dbReference type="PANTHER" id="PTHR43395">
    <property type="entry name" value="SENSOR HISTIDINE KINASE CHEA"/>
    <property type="match status" value="1"/>
</dbReference>
<feature type="compositionally biased region" description="Acidic residues" evidence="12">
    <location>
        <begin position="196"/>
        <end position="205"/>
    </location>
</feature>
<dbReference type="SUPFAM" id="SSF47226">
    <property type="entry name" value="Histidine-containing phosphotransfer domain, HPT domain"/>
    <property type="match status" value="3"/>
</dbReference>
<feature type="region of interest" description="Disordered" evidence="12">
    <location>
        <begin position="314"/>
        <end position="359"/>
    </location>
</feature>
<dbReference type="Gene3D" id="3.40.50.2300">
    <property type="match status" value="1"/>
</dbReference>
<feature type="domain" description="HPt" evidence="16">
    <location>
        <begin position="647"/>
        <end position="751"/>
    </location>
</feature>
<dbReference type="Proteomes" id="UP000234271">
    <property type="component" value="Chromosome"/>
</dbReference>
<feature type="modified residue" description="4-aspartylphosphate" evidence="10">
    <location>
        <position position="1364"/>
    </location>
</feature>
<dbReference type="PROSITE" id="PS50110">
    <property type="entry name" value="RESPONSE_REGULATORY"/>
    <property type="match status" value="1"/>
</dbReference>
<evidence type="ECO:0000259" key="15">
    <source>
        <dbReference type="PROSITE" id="PS50851"/>
    </source>
</evidence>
<evidence type="ECO:0000256" key="5">
    <source>
        <dbReference type="ARBA" id="ARBA00022679"/>
    </source>
</evidence>
<dbReference type="InterPro" id="IPR036890">
    <property type="entry name" value="HATPase_C_sf"/>
</dbReference>